<feature type="region of interest" description="Disordered" evidence="5">
    <location>
        <begin position="1"/>
        <end position="35"/>
    </location>
</feature>
<dbReference type="EMBL" id="CALTRL010005923">
    <property type="protein sequence ID" value="CAH7687956.1"/>
    <property type="molecule type" value="Genomic_DNA"/>
</dbReference>
<dbReference type="PANTHER" id="PTHR21277:SF5">
    <property type="entry name" value="TRANSCRIPTIONAL ADAPTER 1"/>
    <property type="match status" value="1"/>
</dbReference>
<evidence type="ECO:0000313" key="6">
    <source>
        <dbReference type="EMBL" id="CAH7687956.1"/>
    </source>
</evidence>
<name>A0AAV0BP54_PHAPC</name>
<evidence type="ECO:0000256" key="1">
    <source>
        <dbReference type="ARBA" id="ARBA00004123"/>
    </source>
</evidence>
<comment type="caution">
    <text evidence="6">The sequence shown here is derived from an EMBL/GenBank/DDBJ whole genome shotgun (WGS) entry which is preliminary data.</text>
</comment>
<accession>A0AAV0BP54</accession>
<keyword evidence="2" id="KW-0805">Transcription regulation</keyword>
<evidence type="ECO:0000256" key="2">
    <source>
        <dbReference type="ARBA" id="ARBA00023015"/>
    </source>
</evidence>
<dbReference type="GO" id="GO:0006357">
    <property type="term" value="P:regulation of transcription by RNA polymerase II"/>
    <property type="evidence" value="ECO:0007669"/>
    <property type="project" value="TreeGrafter"/>
</dbReference>
<feature type="compositionally biased region" description="Low complexity" evidence="5">
    <location>
        <begin position="70"/>
        <end position="84"/>
    </location>
</feature>
<dbReference type="InterPro" id="IPR024738">
    <property type="entry name" value="Hfi1/Tada1"/>
</dbReference>
<organism evidence="6 7">
    <name type="scientific">Phakopsora pachyrhizi</name>
    <name type="common">Asian soybean rust disease fungus</name>
    <dbReference type="NCBI Taxonomy" id="170000"/>
    <lineage>
        <taxon>Eukaryota</taxon>
        <taxon>Fungi</taxon>
        <taxon>Dikarya</taxon>
        <taxon>Basidiomycota</taxon>
        <taxon>Pucciniomycotina</taxon>
        <taxon>Pucciniomycetes</taxon>
        <taxon>Pucciniales</taxon>
        <taxon>Phakopsoraceae</taxon>
        <taxon>Phakopsora</taxon>
    </lineage>
</organism>
<dbReference type="GO" id="GO:0000124">
    <property type="term" value="C:SAGA complex"/>
    <property type="evidence" value="ECO:0007669"/>
    <property type="project" value="TreeGrafter"/>
</dbReference>
<evidence type="ECO:0000256" key="5">
    <source>
        <dbReference type="SAM" id="MobiDB-lite"/>
    </source>
</evidence>
<feature type="region of interest" description="Disordered" evidence="5">
    <location>
        <begin position="63"/>
        <end position="88"/>
    </location>
</feature>
<feature type="compositionally biased region" description="Polar residues" evidence="5">
    <location>
        <begin position="349"/>
        <end position="369"/>
    </location>
</feature>
<evidence type="ECO:0000313" key="7">
    <source>
        <dbReference type="Proteomes" id="UP001153365"/>
    </source>
</evidence>
<evidence type="ECO:0000256" key="3">
    <source>
        <dbReference type="ARBA" id="ARBA00023163"/>
    </source>
</evidence>
<feature type="region of interest" description="Disordered" evidence="5">
    <location>
        <begin position="349"/>
        <end position="388"/>
    </location>
</feature>
<dbReference type="GO" id="GO:0003713">
    <property type="term" value="F:transcription coactivator activity"/>
    <property type="evidence" value="ECO:0007669"/>
    <property type="project" value="TreeGrafter"/>
</dbReference>
<keyword evidence="3" id="KW-0804">Transcription</keyword>
<proteinExistence type="predicted"/>
<keyword evidence="7" id="KW-1185">Reference proteome</keyword>
<dbReference type="Pfam" id="PF12767">
    <property type="entry name" value="SAGA-Tad1"/>
    <property type="match status" value="1"/>
</dbReference>
<gene>
    <name evidence="6" type="ORF">PPACK8108_LOCUS22828</name>
</gene>
<evidence type="ECO:0000256" key="4">
    <source>
        <dbReference type="ARBA" id="ARBA00023242"/>
    </source>
</evidence>
<reference evidence="6" key="1">
    <citation type="submission" date="2022-06" db="EMBL/GenBank/DDBJ databases">
        <authorList>
            <consortium name="SYNGENTA / RWTH Aachen University"/>
        </authorList>
    </citation>
    <scope>NUCLEOTIDE SEQUENCE</scope>
</reference>
<dbReference type="CDD" id="cd22933">
    <property type="entry name" value="HFD_HFI1"/>
    <property type="match status" value="1"/>
</dbReference>
<comment type="subcellular location">
    <subcellularLocation>
        <location evidence="1">Nucleus</location>
    </subcellularLocation>
</comment>
<dbReference type="PANTHER" id="PTHR21277">
    <property type="entry name" value="TRANSCRIPTIONAL ADAPTER 1"/>
    <property type="match status" value="1"/>
</dbReference>
<protein>
    <submittedName>
        <fullName evidence="6">Transcriptional regulator of RNA polII, SAGA, subunit-domain-containing protein</fullName>
    </submittedName>
</protein>
<dbReference type="Proteomes" id="UP001153365">
    <property type="component" value="Unassembled WGS sequence"/>
</dbReference>
<sequence length="467" mass="51453">MSTSGEGWLKRKRAPPAPVPVKAKVKPEEKDPKRRKLKEIIMALSHRERTRLKQIATLKEKEAEQFRKQNSNQSKLPKSLSSSSILTRERTDDVMSTPLASKMKISSSTLYQDYMRCQQTPLCAEDKQLPDYDALKDRMSLIAYDCGLINGTESSAASLALIALEVHLKTILGDLLSLIRSDRTAVSQTECNRESSDSIILSAPIGAHAAPVPGPSKEVNGKTTNTLSNQVNQPSSNLCLRDRKTQGLAPHLTARDFAAFSEISPHAFFRAHPGALERLISNQAFLEPNSSGDEEEEDEEVNLNGYSQASKDILRSRAHLGGNNWLDNSSTGLSNFSCVNRIVSHSSMKNQLGNRQSSSILSRTNSYSPRSLGKMAGRRLGKDGTASRSSSVFERLKSCGSPLNLNGQLSNSSRAEFGLSKVSSNGSRPEFHSLTNALRSDPHDNSCFRGLILYPTTFRSQIIWDHH</sequence>
<dbReference type="GO" id="GO:0005634">
    <property type="term" value="C:nucleus"/>
    <property type="evidence" value="ECO:0007669"/>
    <property type="project" value="UniProtKB-SubCell"/>
</dbReference>
<dbReference type="AlphaFoldDB" id="A0AAV0BP54"/>
<keyword evidence="4" id="KW-0539">Nucleus</keyword>